<dbReference type="PANTHER" id="PTHR34819:SF3">
    <property type="entry name" value="CELL SURFACE PROTEIN"/>
    <property type="match status" value="1"/>
</dbReference>
<feature type="region of interest" description="Disordered" evidence="1">
    <location>
        <begin position="1"/>
        <end position="21"/>
    </location>
</feature>
<feature type="domain" description="DUF11" evidence="2">
    <location>
        <begin position="216"/>
        <end position="331"/>
    </location>
</feature>
<dbReference type="RefSeq" id="WP_176146081.1">
    <property type="nucleotide sequence ID" value="NZ_FUYS01000002.1"/>
</dbReference>
<gene>
    <name evidence="3" type="ORF">SAMN05660226_00662</name>
</gene>
<evidence type="ECO:0000313" key="4">
    <source>
        <dbReference type="Proteomes" id="UP000190541"/>
    </source>
</evidence>
<feature type="region of interest" description="Disordered" evidence="1">
    <location>
        <begin position="49"/>
        <end position="76"/>
    </location>
</feature>
<dbReference type="Proteomes" id="UP000190541">
    <property type="component" value="Unassembled WGS sequence"/>
</dbReference>
<dbReference type="NCBIfam" id="TIGR01451">
    <property type="entry name" value="B_ant_repeat"/>
    <property type="match status" value="1"/>
</dbReference>
<dbReference type="InterPro" id="IPR026341">
    <property type="entry name" value="T9SS_type_B"/>
</dbReference>
<feature type="compositionally biased region" description="Acidic residues" evidence="1">
    <location>
        <begin position="194"/>
        <end position="206"/>
    </location>
</feature>
<dbReference type="STRING" id="623280.SAMN05660226_00662"/>
<feature type="region of interest" description="Disordered" evidence="1">
    <location>
        <begin position="585"/>
        <end position="611"/>
    </location>
</feature>
<dbReference type="AlphaFoldDB" id="A0A1T5AEF2"/>
<feature type="domain" description="DUF11" evidence="2">
    <location>
        <begin position="349"/>
        <end position="469"/>
    </location>
</feature>
<keyword evidence="4" id="KW-1185">Reference proteome</keyword>
<feature type="region of interest" description="Disordered" evidence="1">
    <location>
        <begin position="317"/>
        <end position="340"/>
    </location>
</feature>
<name>A0A1T5AEF2_9SPHI</name>
<reference evidence="3 4" key="1">
    <citation type="submission" date="2017-02" db="EMBL/GenBank/DDBJ databases">
        <authorList>
            <person name="Peterson S.W."/>
        </authorList>
    </citation>
    <scope>NUCLEOTIDE SEQUENCE [LARGE SCALE GENOMIC DNA]</scope>
    <source>
        <strain evidence="3 4">DSM 22899</strain>
    </source>
</reference>
<evidence type="ECO:0000256" key="1">
    <source>
        <dbReference type="SAM" id="MobiDB-lite"/>
    </source>
</evidence>
<feature type="non-terminal residue" evidence="3">
    <location>
        <position position="1"/>
    </location>
</feature>
<evidence type="ECO:0000313" key="3">
    <source>
        <dbReference type="EMBL" id="SKB33285.1"/>
    </source>
</evidence>
<evidence type="ECO:0000259" key="2">
    <source>
        <dbReference type="Pfam" id="PF01345"/>
    </source>
</evidence>
<accession>A0A1T5AEF2</accession>
<dbReference type="Pfam" id="PF13585">
    <property type="entry name" value="CHU_C"/>
    <property type="match status" value="1"/>
</dbReference>
<feature type="region of interest" description="Disordered" evidence="1">
    <location>
        <begin position="183"/>
        <end position="212"/>
    </location>
</feature>
<feature type="domain" description="DUF11" evidence="2">
    <location>
        <begin position="482"/>
        <end position="605"/>
    </location>
</feature>
<feature type="compositionally biased region" description="Acidic residues" evidence="1">
    <location>
        <begin position="462"/>
        <end position="472"/>
    </location>
</feature>
<dbReference type="InterPro" id="IPR051172">
    <property type="entry name" value="Chlamydia_OmcB"/>
</dbReference>
<sequence>GYTVTSGNGTVAGTGNSATVTTGAVIPVGGTITVSVTADVDADAPATIANGISVWGPDNDPDTDTPDDEDDTPEIPVDRASNISITKVADQPRVKAGTTTSFTLTLVNDGPSVIEVGKAIHLAERPGAGVTITGYAVTAGAATIAGTANEAVLTTTVKIAVGGTITVSVTAVVDANAPATITNGISVWGPDKDPETEDPDDEDDTPEIPVDPNATLSITKVADQARVKAGENTSFTLTITNEGPSDIGVGEDIRLVERPGQGVAITGYAVSSGPATVNGTGNNAVVTTNAVLPMGGTIVVSVSATVMGDAEGTITNGISVWGPNKDPETADPDDEDDTPEIPVDPSYALRITKMADDQTVVSGGSTTFTVTVTNNGPSTIAAGEVISLEERPGTGVAITGYQVTSGNASATGSGNRAALTTSAAIPSGGTVIVSVSADVTAPAGSTITNGIAVWGPDKNPDTDDEDDEDETPEIPVGRPYTLSIEKVADQSIVTAGQPTTFTVTVTNNGPLEIGSGRVITLDERPGAGVTIAGYEIVSGAATINGTGNTATITTTGTVGVGSTIVVRINANVEPTATNTITNGIAVWGPDRNPDTEDPDDEDNTNPIPVDATIDIPNVFTPNGDGLNDRFVIKNVMQYQGRELIIINRWGNQVYKSMDYNNDWDGGTLAEGTYYYILRVRNNNGEWQTHKGPIAIIRVTNR</sequence>
<protein>
    <submittedName>
        <fullName evidence="3">Conserved repeat domain-containing protein/gliding motility-associated C-terminal domain-containing protein</fullName>
    </submittedName>
</protein>
<dbReference type="NCBIfam" id="TIGR04131">
    <property type="entry name" value="Bac_Flav_CTERM"/>
    <property type="match status" value="1"/>
</dbReference>
<dbReference type="InterPro" id="IPR001434">
    <property type="entry name" value="OmcB-like_DUF11"/>
</dbReference>
<dbReference type="InterPro" id="IPR047589">
    <property type="entry name" value="DUF11_rpt"/>
</dbReference>
<feature type="compositionally biased region" description="Acidic residues" evidence="1">
    <location>
        <begin position="329"/>
        <end position="339"/>
    </location>
</feature>
<dbReference type="PANTHER" id="PTHR34819">
    <property type="entry name" value="LARGE CYSTEINE-RICH PERIPLASMIC PROTEIN OMCB"/>
    <property type="match status" value="1"/>
</dbReference>
<organism evidence="3 4">
    <name type="scientific">Parapedobacter luteus</name>
    <dbReference type="NCBI Taxonomy" id="623280"/>
    <lineage>
        <taxon>Bacteria</taxon>
        <taxon>Pseudomonadati</taxon>
        <taxon>Bacteroidota</taxon>
        <taxon>Sphingobacteriia</taxon>
        <taxon>Sphingobacteriales</taxon>
        <taxon>Sphingobacteriaceae</taxon>
        <taxon>Parapedobacter</taxon>
    </lineage>
</organism>
<proteinExistence type="predicted"/>
<feature type="compositionally biased region" description="Acidic residues" evidence="1">
    <location>
        <begin position="59"/>
        <end position="73"/>
    </location>
</feature>
<dbReference type="Pfam" id="PF01345">
    <property type="entry name" value="DUF11"/>
    <property type="match status" value="4"/>
</dbReference>
<feature type="domain" description="DUF11" evidence="2">
    <location>
        <begin position="83"/>
        <end position="198"/>
    </location>
</feature>
<feature type="region of interest" description="Disordered" evidence="1">
    <location>
        <begin position="450"/>
        <end position="476"/>
    </location>
</feature>
<dbReference type="EMBL" id="FUYS01000002">
    <property type="protein sequence ID" value="SKB33285.1"/>
    <property type="molecule type" value="Genomic_DNA"/>
</dbReference>